<feature type="transmembrane region" description="Helical" evidence="1">
    <location>
        <begin position="35"/>
        <end position="56"/>
    </location>
</feature>
<sequence>MKSIVLNERIIRIIGIPLVGLFFMLLYSYDELTSLWITLREFAISLTFTFVLWEGNRAIVYNFRKWYPHNEQTPRRLLIQTPISIVFTIAVSFLLDFLFRQLEVVLCEPGETLIFSITNLIPTVIIISIYEGAYFFEEWKKNFQRSEALAKENIRSQFEALKSQLDPHFLFNSLNTLAALIDPENDDAQKYLEQLADVYRYVLLSRQKETVLLREELEFVQSYIYLNKTRYRDNLLVQNDIPEESLERRVAPLSLQILVENALKHNIISKDKPLTLSITVDRHGYVVVENNVQKKNILEMEKSTKTGLENIVNRYALLTPLPVEINQSAELFSVRIPLIVS</sequence>
<keyword evidence="1" id="KW-0472">Membrane</keyword>
<keyword evidence="3" id="KW-0808">Transferase</keyword>
<dbReference type="InterPro" id="IPR010559">
    <property type="entry name" value="Sig_transdc_His_kin_internal"/>
</dbReference>
<proteinExistence type="predicted"/>
<accession>A0AA49JJG5</accession>
<dbReference type="InterPro" id="IPR050640">
    <property type="entry name" value="Bact_2-comp_sensor_kinase"/>
</dbReference>
<feature type="transmembrane region" description="Helical" evidence="1">
    <location>
        <begin position="112"/>
        <end position="136"/>
    </location>
</feature>
<dbReference type="GO" id="GO:0016020">
    <property type="term" value="C:membrane"/>
    <property type="evidence" value="ECO:0007669"/>
    <property type="project" value="InterPro"/>
</dbReference>
<keyword evidence="1" id="KW-0812">Transmembrane</keyword>
<dbReference type="GO" id="GO:0000155">
    <property type="term" value="F:phosphorelay sensor kinase activity"/>
    <property type="evidence" value="ECO:0007669"/>
    <property type="project" value="InterPro"/>
</dbReference>
<dbReference type="PANTHER" id="PTHR34220">
    <property type="entry name" value="SENSOR HISTIDINE KINASE YPDA"/>
    <property type="match status" value="1"/>
</dbReference>
<reference evidence="3" key="1">
    <citation type="journal article" date="2023" name="Comput. Struct. Biotechnol. J.">
        <title>Discovery of a novel marine Bacteroidetes with a rich repertoire of carbohydrate-active enzymes.</title>
        <authorList>
            <person name="Chen B."/>
            <person name="Liu G."/>
            <person name="Chen Q."/>
            <person name="Wang H."/>
            <person name="Liu L."/>
            <person name="Tang K."/>
        </authorList>
    </citation>
    <scope>NUCLEOTIDE SEQUENCE</scope>
    <source>
        <strain evidence="3">TK19036</strain>
    </source>
</reference>
<evidence type="ECO:0000259" key="2">
    <source>
        <dbReference type="Pfam" id="PF06580"/>
    </source>
</evidence>
<dbReference type="Pfam" id="PF06580">
    <property type="entry name" value="His_kinase"/>
    <property type="match status" value="1"/>
</dbReference>
<dbReference type="EMBL" id="CP120682">
    <property type="protein sequence ID" value="WKN39778.1"/>
    <property type="molecule type" value="Genomic_DNA"/>
</dbReference>
<evidence type="ECO:0000256" key="1">
    <source>
        <dbReference type="SAM" id="Phobius"/>
    </source>
</evidence>
<protein>
    <submittedName>
        <fullName evidence="3">Histidine kinase</fullName>
    </submittedName>
</protein>
<feature type="domain" description="Signal transduction histidine kinase internal region" evidence="2">
    <location>
        <begin position="157"/>
        <end position="235"/>
    </location>
</feature>
<feature type="transmembrane region" description="Helical" evidence="1">
    <location>
        <begin position="12"/>
        <end position="29"/>
    </location>
</feature>
<keyword evidence="1" id="KW-1133">Transmembrane helix</keyword>
<feature type="transmembrane region" description="Helical" evidence="1">
    <location>
        <begin position="77"/>
        <end position="100"/>
    </location>
</feature>
<reference evidence="3" key="2">
    <citation type="journal article" date="2024" name="Antonie Van Leeuwenhoek">
        <title>Roseihalotalea indica gen. nov., sp. nov., a halophilic Bacteroidetes from mesopelagic Southwest Indian Ocean with higher carbohydrate metabolic potential.</title>
        <authorList>
            <person name="Chen B."/>
            <person name="Zhang M."/>
            <person name="Lin D."/>
            <person name="Ye J."/>
            <person name="Tang K."/>
        </authorList>
    </citation>
    <scope>NUCLEOTIDE SEQUENCE</scope>
    <source>
        <strain evidence="3">TK19036</strain>
    </source>
</reference>
<evidence type="ECO:0000313" key="3">
    <source>
        <dbReference type="EMBL" id="WKN39778.1"/>
    </source>
</evidence>
<organism evidence="3">
    <name type="scientific">Roseihalotalea indica</name>
    <dbReference type="NCBI Taxonomy" id="2867963"/>
    <lineage>
        <taxon>Bacteria</taxon>
        <taxon>Pseudomonadati</taxon>
        <taxon>Bacteroidota</taxon>
        <taxon>Cytophagia</taxon>
        <taxon>Cytophagales</taxon>
        <taxon>Catalimonadaceae</taxon>
        <taxon>Roseihalotalea</taxon>
    </lineage>
</organism>
<dbReference type="PANTHER" id="PTHR34220:SF7">
    <property type="entry name" value="SENSOR HISTIDINE KINASE YPDA"/>
    <property type="match status" value="1"/>
</dbReference>
<name>A0AA49JJG5_9BACT</name>
<keyword evidence="3" id="KW-0418">Kinase</keyword>
<dbReference type="AlphaFoldDB" id="A0AA49JJG5"/>
<gene>
    <name evidence="3" type="ORF">K4G66_13870</name>
</gene>